<feature type="transmembrane region" description="Helical" evidence="8">
    <location>
        <begin position="49"/>
        <end position="68"/>
    </location>
</feature>
<comment type="similarity">
    <text evidence="2">Belongs to the ammonia transporter channel (TC 1.A.11.2) family.</text>
</comment>
<feature type="transmembrane region" description="Helical" evidence="8">
    <location>
        <begin position="95"/>
        <end position="114"/>
    </location>
</feature>
<sequence>MVQQPIVDLNDLNSIGVIGNQQFFALIGIAFLEIGYYGQQSVSKGIHRILIYICLTGLYLYFTVYSFIYGQSNNQVFGGKGAKYLLGTEMNNSEFQHFFVVFIQCAISVSIFRSLLAKITNLRSQVILIAFYLNFIFGLLSHWSQNKNGWLRKQNFIDFGNISGIFLFSSTSALLISWKTKPRVRRFDQKFQGHFQPSNVNLVLIGSIFLWIGLSEVYVANFFSVQKFEVNSKVYIFLNCIVAGLGGCSYAFIETYIQIAQEKLDIKSQLLKFSMGIIAGVISVGGSCYDITIEYSFIIGVIGELLHQLVIKLMYKYQIDDPVNLISVCLSCSIWSNLATGFFLKKEGLFYGSGSIIGVQIYGTILFLAVGGVESIIIFYLLKISKIIKIEKLNQEKYKMSEIEIKYVNMTREEMQMQNDPNLKLTRKNTYVCNVENLAKHRSVFYPSTRMLLRKDNFIIQQIPYTLEQDKFFNFLLEYAQKPYGMMNIENSLYTFLKEGEQEQQYLKPMFYPSRMGTRINIPKNLKIDSKQTSQQTYKSALKNGHVLFNNNSNKNNNDRNINNNLNFNAIRNNQDKNDKYRTENIIKEADLECTLRENGISQFNLSQNNIKKMNSNLTST</sequence>
<dbReference type="PANTHER" id="PTHR11730">
    <property type="entry name" value="AMMONIUM TRANSPORTER"/>
    <property type="match status" value="1"/>
</dbReference>
<evidence type="ECO:0000256" key="7">
    <source>
        <dbReference type="ARBA" id="ARBA00023177"/>
    </source>
</evidence>
<proteinExistence type="inferred from homology"/>
<dbReference type="AlphaFoldDB" id="A0A0V0QD91"/>
<dbReference type="GO" id="GO:0005886">
    <property type="term" value="C:plasma membrane"/>
    <property type="evidence" value="ECO:0007669"/>
    <property type="project" value="TreeGrafter"/>
</dbReference>
<feature type="transmembrane region" description="Helical" evidence="8">
    <location>
        <begin position="356"/>
        <end position="382"/>
    </location>
</feature>
<feature type="transmembrane region" description="Helical" evidence="8">
    <location>
        <begin position="235"/>
        <end position="257"/>
    </location>
</feature>
<dbReference type="PANTHER" id="PTHR11730:SF6">
    <property type="entry name" value="AMMONIUM TRANSPORTER"/>
    <property type="match status" value="1"/>
</dbReference>
<dbReference type="EMBL" id="LDAU01000195">
    <property type="protein sequence ID" value="KRX00096.1"/>
    <property type="molecule type" value="Genomic_DNA"/>
</dbReference>
<dbReference type="GO" id="GO:0008519">
    <property type="term" value="F:ammonium channel activity"/>
    <property type="evidence" value="ECO:0007669"/>
    <property type="project" value="InterPro"/>
</dbReference>
<accession>A0A0V0QD91</accession>
<dbReference type="InterPro" id="IPR029020">
    <property type="entry name" value="Ammonium/urea_transptr"/>
</dbReference>
<reference evidence="10 11" key="1">
    <citation type="journal article" date="2015" name="Sci. Rep.">
        <title>Genome of the facultative scuticociliatosis pathogen Pseudocohnilembus persalinus provides insight into its virulence through horizontal gene transfer.</title>
        <authorList>
            <person name="Xiong J."/>
            <person name="Wang G."/>
            <person name="Cheng J."/>
            <person name="Tian M."/>
            <person name="Pan X."/>
            <person name="Warren A."/>
            <person name="Jiang C."/>
            <person name="Yuan D."/>
            <person name="Miao W."/>
        </authorList>
    </citation>
    <scope>NUCLEOTIDE SEQUENCE [LARGE SCALE GENOMIC DNA]</scope>
    <source>
        <strain evidence="10">36N120E</strain>
    </source>
</reference>
<feature type="transmembrane region" description="Helical" evidence="8">
    <location>
        <begin position="156"/>
        <end position="178"/>
    </location>
</feature>
<gene>
    <name evidence="10" type="ORF">PPERSA_07203</name>
</gene>
<name>A0A0V0QD91_PSEPJ</name>
<evidence type="ECO:0000256" key="2">
    <source>
        <dbReference type="ARBA" id="ARBA00005887"/>
    </source>
</evidence>
<feature type="transmembrane region" description="Helical" evidence="8">
    <location>
        <begin position="269"/>
        <end position="287"/>
    </location>
</feature>
<dbReference type="InterPro" id="IPR024041">
    <property type="entry name" value="NH4_transpt_AmtB-like_dom"/>
</dbReference>
<dbReference type="Proteomes" id="UP000054937">
    <property type="component" value="Unassembled WGS sequence"/>
</dbReference>
<keyword evidence="3" id="KW-0813">Transport</keyword>
<feature type="domain" description="Ammonium transporter AmtB-like" evidence="9">
    <location>
        <begin position="23"/>
        <end position="396"/>
    </location>
</feature>
<keyword evidence="4 8" id="KW-0812">Transmembrane</keyword>
<organism evidence="10 11">
    <name type="scientific">Pseudocohnilembus persalinus</name>
    <name type="common">Ciliate</name>
    <dbReference type="NCBI Taxonomy" id="266149"/>
    <lineage>
        <taxon>Eukaryota</taxon>
        <taxon>Sar</taxon>
        <taxon>Alveolata</taxon>
        <taxon>Ciliophora</taxon>
        <taxon>Intramacronucleata</taxon>
        <taxon>Oligohymenophorea</taxon>
        <taxon>Scuticociliatia</taxon>
        <taxon>Philasterida</taxon>
        <taxon>Pseudocohnilembidae</taxon>
        <taxon>Pseudocohnilembus</taxon>
    </lineage>
</organism>
<evidence type="ECO:0000256" key="4">
    <source>
        <dbReference type="ARBA" id="ARBA00022692"/>
    </source>
</evidence>
<feature type="transmembrane region" description="Helical" evidence="8">
    <location>
        <begin position="323"/>
        <end position="344"/>
    </location>
</feature>
<evidence type="ECO:0000313" key="11">
    <source>
        <dbReference type="Proteomes" id="UP000054937"/>
    </source>
</evidence>
<comment type="caution">
    <text evidence="10">The sequence shown here is derived from an EMBL/GenBank/DDBJ whole genome shotgun (WGS) entry which is preliminary data.</text>
</comment>
<dbReference type="SUPFAM" id="SSF111352">
    <property type="entry name" value="Ammonium transporter"/>
    <property type="match status" value="1"/>
</dbReference>
<evidence type="ECO:0000256" key="3">
    <source>
        <dbReference type="ARBA" id="ARBA00022448"/>
    </source>
</evidence>
<keyword evidence="11" id="KW-1185">Reference proteome</keyword>
<comment type="subcellular location">
    <subcellularLocation>
        <location evidence="1">Membrane</location>
        <topology evidence="1">Multi-pass membrane protein</topology>
    </subcellularLocation>
</comment>
<protein>
    <submittedName>
        <fullName evidence="10">Ammonium transporter AmtB-like domain</fullName>
    </submittedName>
</protein>
<evidence type="ECO:0000256" key="1">
    <source>
        <dbReference type="ARBA" id="ARBA00004141"/>
    </source>
</evidence>
<dbReference type="InParanoid" id="A0A0V0QD91"/>
<dbReference type="Pfam" id="PF00909">
    <property type="entry name" value="Ammonium_transp"/>
    <property type="match status" value="1"/>
</dbReference>
<keyword evidence="7" id="KW-0924">Ammonia transport</keyword>
<feature type="transmembrane region" description="Helical" evidence="8">
    <location>
        <begin position="199"/>
        <end position="223"/>
    </location>
</feature>
<feature type="transmembrane region" description="Helical" evidence="8">
    <location>
        <begin position="293"/>
        <end position="311"/>
    </location>
</feature>
<evidence type="ECO:0000256" key="5">
    <source>
        <dbReference type="ARBA" id="ARBA00022989"/>
    </source>
</evidence>
<dbReference type="Gene3D" id="1.10.3430.10">
    <property type="entry name" value="Ammonium transporter AmtB like domains"/>
    <property type="match status" value="1"/>
</dbReference>
<dbReference type="GO" id="GO:0097272">
    <property type="term" value="P:ammonium homeostasis"/>
    <property type="evidence" value="ECO:0007669"/>
    <property type="project" value="TreeGrafter"/>
</dbReference>
<evidence type="ECO:0000259" key="9">
    <source>
        <dbReference type="Pfam" id="PF00909"/>
    </source>
</evidence>
<feature type="transmembrane region" description="Helical" evidence="8">
    <location>
        <begin position="20"/>
        <end position="37"/>
    </location>
</feature>
<keyword evidence="6 8" id="KW-0472">Membrane</keyword>
<keyword evidence="5 8" id="KW-1133">Transmembrane helix</keyword>
<feature type="transmembrane region" description="Helical" evidence="8">
    <location>
        <begin position="126"/>
        <end position="144"/>
    </location>
</feature>
<evidence type="ECO:0000256" key="8">
    <source>
        <dbReference type="SAM" id="Phobius"/>
    </source>
</evidence>
<evidence type="ECO:0000313" key="10">
    <source>
        <dbReference type="EMBL" id="KRX00096.1"/>
    </source>
</evidence>
<evidence type="ECO:0000256" key="6">
    <source>
        <dbReference type="ARBA" id="ARBA00023136"/>
    </source>
</evidence>